<keyword evidence="1" id="KW-0433">Leucine-rich repeat</keyword>
<dbReference type="Gene3D" id="3.80.10.10">
    <property type="entry name" value="Ribonuclease Inhibitor"/>
    <property type="match status" value="1"/>
</dbReference>
<keyword evidence="2" id="KW-0677">Repeat</keyword>
<dbReference type="InterPro" id="IPR032675">
    <property type="entry name" value="LRR_dom_sf"/>
</dbReference>
<evidence type="ECO:0000313" key="5">
    <source>
        <dbReference type="Proteomes" id="UP000070089"/>
    </source>
</evidence>
<evidence type="ECO:0000256" key="2">
    <source>
        <dbReference type="ARBA" id="ARBA00022737"/>
    </source>
</evidence>
<accession>A0A132NZF8</accession>
<gene>
    <name evidence="4" type="ORF">QR46_0555</name>
</gene>
<dbReference type="Pfam" id="PF00612">
    <property type="entry name" value="IQ"/>
    <property type="match status" value="1"/>
</dbReference>
<evidence type="ECO:0000256" key="3">
    <source>
        <dbReference type="SAM" id="MobiDB-lite"/>
    </source>
</evidence>
<dbReference type="PANTHER" id="PTHR45973:SF35">
    <property type="entry name" value="LEUCINE-RICH REPEAT-CONTAINING PROTEIN 43"/>
    <property type="match status" value="1"/>
</dbReference>
<dbReference type="OrthoDB" id="10251250at2759"/>
<dbReference type="PANTHER" id="PTHR45973">
    <property type="entry name" value="PROTEIN PHOSPHATASE 1 REGULATORY SUBUNIT SDS22-RELATED"/>
    <property type="match status" value="1"/>
</dbReference>
<dbReference type="PROSITE" id="PS50096">
    <property type="entry name" value="IQ"/>
    <property type="match status" value="2"/>
</dbReference>
<evidence type="ECO:0008006" key="6">
    <source>
        <dbReference type="Google" id="ProtNLM"/>
    </source>
</evidence>
<dbReference type="SMART" id="SM00015">
    <property type="entry name" value="IQ"/>
    <property type="match status" value="6"/>
</dbReference>
<dbReference type="EMBL" id="JXTI01000008">
    <property type="protein sequence ID" value="KWX15461.1"/>
    <property type="molecule type" value="Genomic_DNA"/>
</dbReference>
<feature type="region of interest" description="Disordered" evidence="3">
    <location>
        <begin position="777"/>
        <end position="800"/>
    </location>
</feature>
<dbReference type="VEuPathDB" id="GiardiaDB:QR46_0555"/>
<name>A0A132NZF8_GIAIN</name>
<reference evidence="4 5" key="1">
    <citation type="journal article" date="2015" name="Mol. Biochem. Parasitol.">
        <title>Identification of polymorphic genes for use in assemblage B genotyping assays through comparative genomics of multiple assemblage B Giardia duodenalis isolates.</title>
        <authorList>
            <person name="Wielinga C."/>
            <person name="Thompson R.C."/>
            <person name="Monis P."/>
            <person name="Ryan U."/>
        </authorList>
    </citation>
    <scope>NUCLEOTIDE SEQUENCE [LARGE SCALE GENOMIC DNA]</scope>
    <source>
        <strain evidence="4 5">BAH15c1</strain>
    </source>
</reference>
<dbReference type="PROSITE" id="PS51257">
    <property type="entry name" value="PROKAR_LIPOPROTEIN"/>
    <property type="match status" value="1"/>
</dbReference>
<feature type="region of interest" description="Disordered" evidence="3">
    <location>
        <begin position="1589"/>
        <end position="1612"/>
    </location>
</feature>
<evidence type="ECO:0000313" key="4">
    <source>
        <dbReference type="EMBL" id="KWX15461.1"/>
    </source>
</evidence>
<proteinExistence type="predicted"/>
<evidence type="ECO:0000256" key="1">
    <source>
        <dbReference type="ARBA" id="ARBA00022614"/>
    </source>
</evidence>
<dbReference type="InterPro" id="IPR000048">
    <property type="entry name" value="IQ_motif_EF-hand-BS"/>
</dbReference>
<dbReference type="SUPFAM" id="SSF52058">
    <property type="entry name" value="L domain-like"/>
    <property type="match status" value="1"/>
</dbReference>
<dbReference type="InterPro" id="IPR050576">
    <property type="entry name" value="Cilia_flagella_integrity"/>
</dbReference>
<dbReference type="Proteomes" id="UP000070089">
    <property type="component" value="Unassembled WGS sequence"/>
</dbReference>
<comment type="caution">
    <text evidence="4">The sequence shown here is derived from an EMBL/GenBank/DDBJ whole genome shotgun (WGS) entry which is preliminary data.</text>
</comment>
<organism evidence="4 5">
    <name type="scientific">Giardia duodenalis assemblage B</name>
    <dbReference type="NCBI Taxonomy" id="1394984"/>
    <lineage>
        <taxon>Eukaryota</taxon>
        <taxon>Metamonada</taxon>
        <taxon>Diplomonadida</taxon>
        <taxon>Hexamitidae</taxon>
        <taxon>Giardiinae</taxon>
        <taxon>Giardia</taxon>
    </lineage>
</organism>
<sequence length="1789" mass="201648">MSLKKLLFMRDVTLQDLIQHSSLYVTGGCSTETALAIIRRLTLSEQRELQTRRTYLSRVVSLNLTALGLDRAHAYISNCTSLSFLYLSYNNLRNVWSISLTPSILRLDLRHNQLDNLGDYQYWGLVPQLRSLHLDSNKLPLAAFEALSPLSNLTILTCTDNPALQSPYFRHYIVNLLPSLQFLNGSVISLAERISYLQVSDSLLQSLSINIQYTDSCPSPGFLSASSLEHLKRCYTHYCGTVYDSTKPIKDLVDPFAFDAYNIEIFCKDLRAVATVYKSLCPIVTLQRICKGFITRLRYKTILSRRSHAVTRIQAFYRMLRVYKRHSLEIRVRILATRHAAITIQRMYKKVAEIWHKEHQAKEDSRREHAATVIARAYRRIVSFRSGRLSMSSLSQSSDQLRNLRLYIAKTGDSYANLIAIFEHLIQIILSELQISIFAYPDAHPEELTLHTGHRTSAFSTSLTTHQLLKVSPSIAMRIGETFDMCIKKRNFKTFATAYSIIDKNPYISPEEALRDKILARATSIVTNDLSNSLYQRVMKSLESIVLPGSTQNAHWDAADGTSTPFMMQFDFHIYCISSLFRYLLSEFQLVNFTSFYPESMASDIEKSISVGKTIATKHLSHSLYQELISLVTTGRFSNNISIPSYRKRAREKQSLIVLLTEHSLVQISAACSIQSLFRMWRSNMIFTPLELFGHHIEEYGTNDECTSLQADRFRRDSVFANASADLTAAINVRKSDPVTSRSNSRLSAFALAPSIDDEKPHLSDYDVELKSFSSATDASIPSGPGVNLQGTRDSVCESDKPSNYYSLGAKTTGSEATPYQSDSLPIQVHHTVLIRGTDSDRGTYSGTPVCTHPYPIIRLAIRVSRAAQIIQRNFRRILARMRLLVALKARHVFVDIVRHGFFLISRTVASYLFDNCLLNPHSKHKLPHVTSYLGEYSYITLLPPLSEKFKQHIQQLDASASNASLITQHLGDRATTSARKRKRAEILTEPCDWSLSTNWVFRGYYGSDVVATIGFEYRFDTESSQPIRRGSAAPIRRPKSTLERRSTQLNMSVLQNLNYNRIFGHPSLKQWGAIEVYSSKCYLNSVLSADSLYQHYVRSFPPDTQAGVTQGAQGACDKEHIYMQSDFNFFALPMVAGESKKTSQSMSAQIVRGLRSISSLAVGINDDDTGNQFEMALDCEPFRTFCSDSRLSYFPQKERDEAMAESVVPYIRYNLKATILNNLRVIKEGLVFSLPSKEMFSTTLFDDFQYVTGGLYCVTHRPGCNIPDLAFKAALLEIWFCNPFRYNYSTTSLPTMCRTFLGSPGIVLTPKSVITTLATLSLQRIMRGYLVRKNLNITRNVHALIKLQDYVDAPLRYAFREKYAIQMIKSVAVPPKKPTGISQLGLSNKSHAHILAASALPPTPRKLTPRAIDSNVYLQPAQIKTKPRLSYSTAEIVREGHRVGVLPLVLKSNVHPIDVRTDIDSKTYSLDALDAYAKTGINPATNEARLTEAFYKASKELGHAMNTRTNKLLVAGVQEATLIDTHPMENARKATLLLNELKDLTSKQPVSMPVHDKLRLRDYYRNRIMLPMELHQFVTKQAAKIGYNNNGSSGQSTASSQRDIESTSSNSSVVLGGTVKELAALNREIERFSLEEDRITEHRADGELSDDESNDLVQANHCYSSANQSEHLHTQFTEAEELAIQTQLRRTILEKGTATAKEYYTQHKLALADKVNTYSSELKAEAEARRLYEQVEQVKLRTKVHNSRATAKCGTVGKHLAGDLVARMRKLDTMLRSDCANSKAILNS</sequence>
<protein>
    <recommendedName>
        <fullName evidence="6">Leucine-rich repeat protein</fullName>
    </recommendedName>
</protein>